<reference evidence="1 2" key="2">
    <citation type="submission" date="2016-02" db="EMBL/GenBank/DDBJ databases">
        <authorList>
            <person name="Wen L."/>
            <person name="He K."/>
            <person name="Yang H."/>
        </authorList>
    </citation>
    <scope>NUCLEOTIDE SEQUENCE [LARGE SCALE GENOMIC DNA]</scope>
    <source>
        <strain evidence="1 2">AGD 8-3</strain>
    </source>
</reference>
<protein>
    <submittedName>
        <fullName evidence="1">Uncharacterized protein</fullName>
    </submittedName>
</protein>
<dbReference type="STRING" id="507626.LOKO_03259"/>
<sequence>MKDLMDGAPSTLHGTGALAAQMEFLTTHKVSDFTAVIDPLLSTMQDDSASADFKDTVSQVLNSSSPRMADLYGEAYLAHLMDLVWRSRDEEDAEGPGMMLWHVMRLAEHATVVVRLVAEDFDDHVTDWSMHPASALAIESGMTRGLERTITRELASVVMGKAIASPVLDMDYLGPHLSRGGTPLFDLQQNTVAGVIALYEPTVFAGDKPESYPFPVAPYTQPMLAQPGRFASEPDEKAEWLAFLERVAALGDPDFSPVAETALASF</sequence>
<keyword evidence="2" id="KW-1185">Reference proteome</keyword>
<dbReference type="AlphaFoldDB" id="A0A0X8HGS9"/>
<dbReference type="KEGG" id="hco:LOKO_03259"/>
<dbReference type="PATRIC" id="fig|507626.3.peg.3255"/>
<reference evidence="1 2" key="1">
    <citation type="journal article" date="2016" name="Genome Announc.">
        <title>Draft Genome Sequence of 'Halomonas chromatireducens' Strain AGD 8-3, a Haloalkaliphilic Chromate- and Selenite-Reducing Gammaproteobacterium.</title>
        <authorList>
            <person name="Sharko F.S."/>
            <person name="Shapovalova A.A."/>
            <person name="Tsygankova S.V."/>
            <person name="Komova A.V."/>
            <person name="Boulygina E.S."/>
            <person name="Teslyuk A.B."/>
            <person name="Gotovtsev P.M."/>
            <person name="Namsaraev Z.B."/>
            <person name="Khijniak T.V."/>
            <person name="Nedoluzhko A.V."/>
            <person name="Vasilov R.G."/>
        </authorList>
    </citation>
    <scope>NUCLEOTIDE SEQUENCE [LARGE SCALE GENOMIC DNA]</scope>
    <source>
        <strain evidence="1 2">AGD 8-3</strain>
    </source>
</reference>
<dbReference type="Proteomes" id="UP000063387">
    <property type="component" value="Chromosome"/>
</dbReference>
<evidence type="ECO:0000313" key="1">
    <source>
        <dbReference type="EMBL" id="AMD02305.1"/>
    </source>
</evidence>
<evidence type="ECO:0000313" key="2">
    <source>
        <dbReference type="Proteomes" id="UP000063387"/>
    </source>
</evidence>
<proteinExistence type="predicted"/>
<organism evidence="1 2">
    <name type="scientific">Halomonas chromatireducens</name>
    <dbReference type="NCBI Taxonomy" id="507626"/>
    <lineage>
        <taxon>Bacteria</taxon>
        <taxon>Pseudomonadati</taxon>
        <taxon>Pseudomonadota</taxon>
        <taxon>Gammaproteobacteria</taxon>
        <taxon>Oceanospirillales</taxon>
        <taxon>Halomonadaceae</taxon>
        <taxon>Halomonas</taxon>
    </lineage>
</organism>
<accession>A0A0X8HGS9</accession>
<dbReference type="EMBL" id="CP014226">
    <property type="protein sequence ID" value="AMD02305.1"/>
    <property type="molecule type" value="Genomic_DNA"/>
</dbReference>
<gene>
    <name evidence="1" type="ORF">LOKO_03259</name>
</gene>
<name>A0A0X8HGS9_9GAMM</name>